<name>A0A1I5SB25_9RHOB</name>
<dbReference type="AlphaFoldDB" id="A0A1I5SB25"/>
<dbReference type="GO" id="GO:0016491">
    <property type="term" value="F:oxidoreductase activity"/>
    <property type="evidence" value="ECO:0007669"/>
    <property type="project" value="UniProtKB-KW"/>
</dbReference>
<dbReference type="InterPro" id="IPR002347">
    <property type="entry name" value="SDR_fam"/>
</dbReference>
<comment type="similarity">
    <text evidence="1">Belongs to the short-chain dehydrogenases/reductases (SDR) family.</text>
</comment>
<keyword evidence="5" id="KW-1185">Reference proteome</keyword>
<dbReference type="InterPro" id="IPR020904">
    <property type="entry name" value="Sc_DH/Rdtase_CS"/>
</dbReference>
<dbReference type="STRING" id="441119.SAMN04488047_110136"/>
<dbReference type="Pfam" id="PF00106">
    <property type="entry name" value="adh_short"/>
    <property type="match status" value="1"/>
</dbReference>
<dbReference type="CDD" id="cd05233">
    <property type="entry name" value="SDR_c"/>
    <property type="match status" value="1"/>
</dbReference>
<proteinExistence type="inferred from homology"/>
<evidence type="ECO:0000256" key="2">
    <source>
        <dbReference type="ARBA" id="ARBA00023002"/>
    </source>
</evidence>
<evidence type="ECO:0000313" key="5">
    <source>
        <dbReference type="Proteomes" id="UP000199356"/>
    </source>
</evidence>
<dbReference type="PRINTS" id="PR00081">
    <property type="entry name" value="GDHRDH"/>
</dbReference>
<evidence type="ECO:0000313" key="4">
    <source>
        <dbReference type="EMBL" id="SFP67919.1"/>
    </source>
</evidence>
<dbReference type="PANTHER" id="PTHR44196">
    <property type="entry name" value="DEHYDROGENASE/REDUCTASE SDR FAMILY MEMBER 7B"/>
    <property type="match status" value="1"/>
</dbReference>
<gene>
    <name evidence="4" type="ORF">SAMN04488047_110136</name>
</gene>
<organism evidence="4 5">
    <name type="scientific">Tranquillimonas alkanivorans</name>
    <dbReference type="NCBI Taxonomy" id="441119"/>
    <lineage>
        <taxon>Bacteria</taxon>
        <taxon>Pseudomonadati</taxon>
        <taxon>Pseudomonadota</taxon>
        <taxon>Alphaproteobacteria</taxon>
        <taxon>Rhodobacterales</taxon>
        <taxon>Roseobacteraceae</taxon>
        <taxon>Tranquillimonas</taxon>
    </lineage>
</organism>
<dbReference type="PANTHER" id="PTHR44196:SF2">
    <property type="entry name" value="SHORT-CHAIN DEHYDROGENASE-RELATED"/>
    <property type="match status" value="1"/>
</dbReference>
<dbReference type="GO" id="GO:0016020">
    <property type="term" value="C:membrane"/>
    <property type="evidence" value="ECO:0007669"/>
    <property type="project" value="TreeGrafter"/>
</dbReference>
<evidence type="ECO:0000259" key="3">
    <source>
        <dbReference type="SMART" id="SM00822"/>
    </source>
</evidence>
<feature type="domain" description="Ketoreductase" evidence="3">
    <location>
        <begin position="4"/>
        <end position="170"/>
    </location>
</feature>
<dbReference type="Proteomes" id="UP000199356">
    <property type="component" value="Unassembled WGS sequence"/>
</dbReference>
<dbReference type="RefSeq" id="WP_093422814.1">
    <property type="nucleotide sequence ID" value="NZ_FOXA01000010.1"/>
</dbReference>
<evidence type="ECO:0000256" key="1">
    <source>
        <dbReference type="ARBA" id="ARBA00006484"/>
    </source>
</evidence>
<dbReference type="Gene3D" id="3.40.50.720">
    <property type="entry name" value="NAD(P)-binding Rossmann-like Domain"/>
    <property type="match status" value="1"/>
</dbReference>
<dbReference type="SUPFAM" id="SSF51735">
    <property type="entry name" value="NAD(P)-binding Rossmann-fold domains"/>
    <property type="match status" value="1"/>
</dbReference>
<dbReference type="InterPro" id="IPR036291">
    <property type="entry name" value="NAD(P)-bd_dom_sf"/>
</dbReference>
<keyword evidence="2" id="KW-0560">Oxidoreductase</keyword>
<dbReference type="PROSITE" id="PS00061">
    <property type="entry name" value="ADH_SHORT"/>
    <property type="match status" value="1"/>
</dbReference>
<dbReference type="InterPro" id="IPR057326">
    <property type="entry name" value="KR_dom"/>
</dbReference>
<dbReference type="OrthoDB" id="9808814at2"/>
<dbReference type="SMART" id="SM00822">
    <property type="entry name" value="PKS_KR"/>
    <property type="match status" value="1"/>
</dbReference>
<accession>A0A1I5SB25</accession>
<protein>
    <submittedName>
        <fullName evidence="4">Short-chain dehydrogenase</fullName>
    </submittedName>
</protein>
<dbReference type="EMBL" id="FOXA01000010">
    <property type="protein sequence ID" value="SFP67919.1"/>
    <property type="molecule type" value="Genomic_DNA"/>
</dbReference>
<reference evidence="4 5" key="1">
    <citation type="submission" date="2016-10" db="EMBL/GenBank/DDBJ databases">
        <authorList>
            <person name="de Groot N.N."/>
        </authorList>
    </citation>
    <scope>NUCLEOTIDE SEQUENCE [LARGE SCALE GENOMIC DNA]</scope>
    <source>
        <strain evidence="4 5">DSM 19547</strain>
    </source>
</reference>
<sequence>MADTLALVTGASDGIGYELARRAVEDGHRLVICSDSDAIEEAADKLRRLGGEVETVQADLSGRRGVETLWQTVEHRKIDLFFANVGQALGHAFHEQKWRDVKRLIDLNVLQTTSMLHRVGRKMRAQGGGRILVTGSLGGFVPGPYDAVYNATKSYLDSLCYALQDEWKENDVVLTCLMPGPVETEIFDRAGMQDAPIEDAKKEDPTDVARKGYEALMKGERGAIPSLPSKVITMLAGIAPQGLMAEVHRWGARPRD</sequence>